<organism evidence="3 4">
    <name type="scientific">Shewanella pneumatophori</name>
    <dbReference type="NCBI Taxonomy" id="314092"/>
    <lineage>
        <taxon>Bacteria</taxon>
        <taxon>Pseudomonadati</taxon>
        <taxon>Pseudomonadota</taxon>
        <taxon>Gammaproteobacteria</taxon>
        <taxon>Alteromonadales</taxon>
        <taxon>Shewanellaceae</taxon>
        <taxon>Shewanella</taxon>
    </lineage>
</organism>
<dbReference type="AlphaFoldDB" id="A0A9X1ZLT5"/>
<dbReference type="EMBL" id="JAKILB010000003">
    <property type="protein sequence ID" value="MCL1138111.1"/>
    <property type="molecule type" value="Genomic_DNA"/>
</dbReference>
<feature type="compositionally biased region" description="Basic and acidic residues" evidence="1">
    <location>
        <begin position="48"/>
        <end position="84"/>
    </location>
</feature>
<protein>
    <submittedName>
        <fullName evidence="3">Uncharacterized protein</fullName>
    </submittedName>
</protein>
<feature type="region of interest" description="Disordered" evidence="1">
    <location>
        <begin position="48"/>
        <end position="117"/>
    </location>
</feature>
<proteinExistence type="predicted"/>
<gene>
    <name evidence="3" type="ORF">L2740_06065</name>
</gene>
<evidence type="ECO:0000313" key="4">
    <source>
        <dbReference type="Proteomes" id="UP001139293"/>
    </source>
</evidence>
<evidence type="ECO:0000313" key="3">
    <source>
        <dbReference type="EMBL" id="MCL1138111.1"/>
    </source>
</evidence>
<keyword evidence="4" id="KW-1185">Reference proteome</keyword>
<keyword evidence="2" id="KW-0732">Signal</keyword>
<feature type="chain" id="PRO_5040785752" evidence="2">
    <location>
        <begin position="26"/>
        <end position="117"/>
    </location>
</feature>
<dbReference type="Proteomes" id="UP001139293">
    <property type="component" value="Unassembled WGS sequence"/>
</dbReference>
<feature type="signal peptide" evidence="2">
    <location>
        <begin position="1"/>
        <end position="25"/>
    </location>
</feature>
<reference evidence="3" key="1">
    <citation type="submission" date="2022-01" db="EMBL/GenBank/DDBJ databases">
        <title>Whole genome-based taxonomy of the Shewanellaceae.</title>
        <authorList>
            <person name="Martin-Rodriguez A.J."/>
        </authorList>
    </citation>
    <scope>NUCLEOTIDE SEQUENCE</scope>
    <source>
        <strain evidence="3">KCTC 23973</strain>
    </source>
</reference>
<dbReference type="RefSeq" id="WP_248949206.1">
    <property type="nucleotide sequence ID" value="NZ_JAKILB010000003.1"/>
</dbReference>
<accession>A0A9X1ZLT5</accession>
<evidence type="ECO:0000256" key="1">
    <source>
        <dbReference type="SAM" id="MobiDB-lite"/>
    </source>
</evidence>
<sequence length="117" mass="13736">MTIFRLMHRIMAAITLASCCFLVNAGEPEQTKANSLSEQADDIKQKVEQEQLQKARDAAMQTQEREKKVLKRQESTDWQSEQKQKAQQQFNQRESREQKYLREAREAANKEQKIPKP</sequence>
<comment type="caution">
    <text evidence="3">The sequence shown here is derived from an EMBL/GenBank/DDBJ whole genome shotgun (WGS) entry which is preliminary data.</text>
</comment>
<feature type="compositionally biased region" description="Basic and acidic residues" evidence="1">
    <location>
        <begin position="93"/>
        <end position="117"/>
    </location>
</feature>
<evidence type="ECO:0000256" key="2">
    <source>
        <dbReference type="SAM" id="SignalP"/>
    </source>
</evidence>
<name>A0A9X1ZLT5_9GAMM</name>